<feature type="domain" description="Peptidase S9 prolyl oligopeptidase catalytic" evidence="3">
    <location>
        <begin position="445"/>
        <end position="655"/>
    </location>
</feature>
<dbReference type="InterPro" id="IPR029058">
    <property type="entry name" value="AB_hydrolase_fold"/>
</dbReference>
<dbReference type="Gene3D" id="3.40.50.1820">
    <property type="entry name" value="alpha/beta hydrolase"/>
    <property type="match status" value="1"/>
</dbReference>
<keyword evidence="5" id="KW-1185">Reference proteome</keyword>
<dbReference type="Pfam" id="PF00326">
    <property type="entry name" value="Peptidase_S9"/>
    <property type="match status" value="1"/>
</dbReference>
<proteinExistence type="predicted"/>
<evidence type="ECO:0000313" key="4">
    <source>
        <dbReference type="EMBL" id="RAO75438.1"/>
    </source>
</evidence>
<dbReference type="SUPFAM" id="SSF53474">
    <property type="entry name" value="alpha/beta-Hydrolases"/>
    <property type="match status" value="1"/>
</dbReference>
<feature type="signal peptide" evidence="2">
    <location>
        <begin position="1"/>
        <end position="22"/>
    </location>
</feature>
<dbReference type="EMBL" id="NFZS01000004">
    <property type="protein sequence ID" value="RAO75438.1"/>
    <property type="molecule type" value="Genomic_DNA"/>
</dbReference>
<dbReference type="GO" id="GO:0004252">
    <property type="term" value="F:serine-type endopeptidase activity"/>
    <property type="evidence" value="ECO:0007669"/>
    <property type="project" value="TreeGrafter"/>
</dbReference>
<evidence type="ECO:0000256" key="1">
    <source>
        <dbReference type="ARBA" id="ARBA00022801"/>
    </source>
</evidence>
<dbReference type="Proteomes" id="UP000248926">
    <property type="component" value="Unassembled WGS sequence"/>
</dbReference>
<accession>A0A328NZC0</accession>
<evidence type="ECO:0000259" key="3">
    <source>
        <dbReference type="Pfam" id="PF00326"/>
    </source>
</evidence>
<dbReference type="PANTHER" id="PTHR42776">
    <property type="entry name" value="SERINE PEPTIDASE S9 FAMILY MEMBER"/>
    <property type="match status" value="1"/>
</dbReference>
<dbReference type="AlphaFoldDB" id="A0A328NZC0"/>
<dbReference type="RefSeq" id="WP_172461867.1">
    <property type="nucleotide sequence ID" value="NZ_NFZS01000004.1"/>
</dbReference>
<gene>
    <name evidence="4" type="ORF">CA260_15270</name>
</gene>
<keyword evidence="2" id="KW-0732">Signal</keyword>
<comment type="caution">
    <text evidence="4">The sequence shown here is derived from an EMBL/GenBank/DDBJ whole genome shotgun (WGS) entry which is preliminary data.</text>
</comment>
<dbReference type="PANTHER" id="PTHR42776:SF27">
    <property type="entry name" value="DIPEPTIDYL PEPTIDASE FAMILY MEMBER 6"/>
    <property type="match status" value="1"/>
</dbReference>
<dbReference type="InterPro" id="IPR001375">
    <property type="entry name" value="Peptidase_S9_cat"/>
</dbReference>
<keyword evidence="1" id="KW-0378">Hydrolase</keyword>
<organism evidence="4 5">
    <name type="scientific">Dyella jiangningensis</name>
    <dbReference type="NCBI Taxonomy" id="1379159"/>
    <lineage>
        <taxon>Bacteria</taxon>
        <taxon>Pseudomonadati</taxon>
        <taxon>Pseudomonadota</taxon>
        <taxon>Gammaproteobacteria</taxon>
        <taxon>Lysobacterales</taxon>
        <taxon>Rhodanobacteraceae</taxon>
        <taxon>Dyella</taxon>
    </lineage>
</organism>
<feature type="chain" id="PRO_5016350012" evidence="2">
    <location>
        <begin position="23"/>
        <end position="663"/>
    </location>
</feature>
<name>A0A328NZC0_9GAMM</name>
<reference evidence="4 5" key="1">
    <citation type="journal article" date="2018" name="Genet. Mol. Biol.">
        <title>The genome sequence of Dyella jiangningensis FCAV SCS01 from a lignocellulose-decomposing microbial consortium metagenome reveals potential for biotechnological applications.</title>
        <authorList>
            <person name="Desiderato J.G."/>
            <person name="Alvarenga D.O."/>
            <person name="Constancio M.T.L."/>
            <person name="Alves L.M.C."/>
            <person name="Varani A.M."/>
        </authorList>
    </citation>
    <scope>NUCLEOTIDE SEQUENCE [LARGE SCALE GENOMIC DNA]</scope>
    <source>
        <strain evidence="4 5">FCAV SCS01</strain>
    </source>
</reference>
<dbReference type="SUPFAM" id="SSF82171">
    <property type="entry name" value="DPP6 N-terminal domain-like"/>
    <property type="match status" value="1"/>
</dbReference>
<evidence type="ECO:0000256" key="2">
    <source>
        <dbReference type="SAM" id="SignalP"/>
    </source>
</evidence>
<dbReference type="GO" id="GO:0006508">
    <property type="term" value="P:proteolysis"/>
    <property type="evidence" value="ECO:0007669"/>
    <property type="project" value="InterPro"/>
</dbReference>
<protein>
    <submittedName>
        <fullName evidence="4">S9 family peptidase</fullName>
    </submittedName>
</protein>
<sequence>MKKLLRRAVVCALCLLSGQALAGSVPFADLARHMQYDKVKISPDGRYLAATTVVNGKPMLALVDLVKQKGNMVRPREGNQVVDLWWANDHRVLYTEGTKVAGWDRPFSTGEIFAINGDGSGSELLFGYRAGGPVKATHIQQREPERATGEIIDTLRNDEDHVLIGVTPWNSGADGDFTKVYMMDVRDGSKHPIATAPVRNAEFVTDNKGVVRFAFGWDSRAHLQVFYRDGDGKPWTLLFQGTDEKDVPVPYTFSRDDSHVYMSCTVPGAASALCQWDVATQAMLEKPVWSSAVAGLDGLVYSLDGLDVVGVNSMPAMPTTEAIVAGSDTMKAIVGMSKQFPGESVRIVSSTDDGSKAVALASSDMDPGTFYLWDAATGNASVLLQRAPWIKPDLMASMEPVEFKARDGLTLHGYLSTPPGKEKSKHQPLVVYVHGGPFGVRDEWAYDPYVQALATHGYAVLQVNYRGSSGYGRAFVKAGYGEWGGKMQDDLTDATHWAIQQGITDAGRICIYGGSYGGYAALEGAVKEPDLYRCAIGYVGVYDLPLMYSKGDISDQVAGKSFLRYSLGSDATTLAARSPVNQLDSLKANVMLIVGGQDTRVPPQHGESLHAALQKRGIAHEWLYKSDEGHGFYDEKNQAELFERVTQFLDRNLGGQSAGAGSP</sequence>
<evidence type="ECO:0000313" key="5">
    <source>
        <dbReference type="Proteomes" id="UP000248926"/>
    </source>
</evidence>